<evidence type="ECO:0000256" key="1">
    <source>
        <dbReference type="SAM" id="Phobius"/>
    </source>
</evidence>
<dbReference type="KEGG" id="hyh:D3Y59_14285"/>
<dbReference type="AlphaFoldDB" id="A0A3B7R2X6"/>
<organism evidence="2 3">
    <name type="scientific">Hymenobacter oligotrophus</name>
    <dbReference type="NCBI Taxonomy" id="2319843"/>
    <lineage>
        <taxon>Bacteria</taxon>
        <taxon>Pseudomonadati</taxon>
        <taxon>Bacteroidota</taxon>
        <taxon>Cytophagia</taxon>
        <taxon>Cytophagales</taxon>
        <taxon>Hymenobacteraceae</taxon>
        <taxon>Hymenobacter</taxon>
    </lineage>
</organism>
<keyword evidence="1" id="KW-0472">Membrane</keyword>
<proteinExistence type="predicted"/>
<keyword evidence="1" id="KW-1133">Transmembrane helix</keyword>
<dbReference type="RefSeq" id="WP_119445653.1">
    <property type="nucleotide sequence ID" value="NZ_CP032317.1"/>
</dbReference>
<dbReference type="OrthoDB" id="882708at2"/>
<protein>
    <submittedName>
        <fullName evidence="2">Uncharacterized protein</fullName>
    </submittedName>
</protein>
<feature type="transmembrane region" description="Helical" evidence="1">
    <location>
        <begin position="157"/>
        <end position="178"/>
    </location>
</feature>
<feature type="transmembrane region" description="Helical" evidence="1">
    <location>
        <begin position="129"/>
        <end position="151"/>
    </location>
</feature>
<keyword evidence="3" id="KW-1185">Reference proteome</keyword>
<dbReference type="Proteomes" id="UP000262802">
    <property type="component" value="Chromosome"/>
</dbReference>
<dbReference type="EMBL" id="CP032317">
    <property type="protein sequence ID" value="AYA38102.1"/>
    <property type="molecule type" value="Genomic_DNA"/>
</dbReference>
<feature type="transmembrane region" description="Helical" evidence="1">
    <location>
        <begin position="190"/>
        <end position="210"/>
    </location>
</feature>
<gene>
    <name evidence="2" type="ORF">D3Y59_14285</name>
</gene>
<evidence type="ECO:0000313" key="3">
    <source>
        <dbReference type="Proteomes" id="UP000262802"/>
    </source>
</evidence>
<reference evidence="2 3" key="1">
    <citation type="submission" date="2018-09" db="EMBL/GenBank/DDBJ databases">
        <title>Hymenobacter medium sp. nov., isolated from R2A medium.</title>
        <authorList>
            <person name="Yingchao G."/>
        </authorList>
    </citation>
    <scope>NUCLEOTIDE SEQUENCE [LARGE SCALE GENOMIC DNA]</scope>
    <source>
        <strain evidence="3">sh-6</strain>
    </source>
</reference>
<accession>A0A3B7R2X6</accession>
<feature type="transmembrane region" description="Helical" evidence="1">
    <location>
        <begin position="102"/>
        <end position="122"/>
    </location>
</feature>
<keyword evidence="1" id="KW-0812">Transmembrane</keyword>
<evidence type="ECO:0000313" key="2">
    <source>
        <dbReference type="EMBL" id="AYA38102.1"/>
    </source>
</evidence>
<name>A0A3B7R2X6_9BACT</name>
<sequence>MEDYAAKMVGKTDAELLLYVERRNEYREQAVLAAVNELERRGHAIDNVAALRSELQASFVESEAEALRNPAPEPAWMTRPATPEEPEQVAPDAPALYSPTTVVVFSVFSFLIGGVLMLLNLLRLRRYGGAALLVALVVLGISGLGWISKLVAVRPEYIFLAINVVLAALYVYVLWPNFIGAQTYRPRGWLMPLLIIFALNMLFMVLLRYAGVAIPGLGQ</sequence>